<dbReference type="Ensembl" id="ENSVKKT00000006226.1">
    <property type="protein sequence ID" value="ENSVKKP00000006065.1"/>
    <property type="gene ID" value="ENSVKKG00000004416.1"/>
</dbReference>
<evidence type="ECO:0000256" key="2">
    <source>
        <dbReference type="ARBA" id="ARBA00022670"/>
    </source>
</evidence>
<reference evidence="8" key="2">
    <citation type="submission" date="2025-09" db="UniProtKB">
        <authorList>
            <consortium name="Ensembl"/>
        </authorList>
    </citation>
    <scope>IDENTIFICATION</scope>
</reference>
<dbReference type="PANTHER" id="PTHR24253">
    <property type="entry name" value="TRANSMEMBRANE PROTEASE SERINE"/>
    <property type="match status" value="1"/>
</dbReference>
<sequence length="319" mass="34273">TELASQPPSITRLRHHGKTLPVKTLILLALQTILINPPISSPSYIACGQPINPPRIVGGQSAKPGSWPWQVSISNNKQHFCGGSLISDQWILSAAHCFYDANIFNTYEVLLGANQLFNPSSNAAAPPLKKIVLYPAYNPDTNSGDVALLQLKAPVKFTEYIRPVCLPNSSVQFTPNADCWVTGWGNINSNVNLPFPSVLQQVKVPLISQKACNTLYNNVTTSHIGKDLIKDDMICAGFPEGGKDSCQGDSGGPLVCNLPEGWTQAGIVSWGIGCAQASRPGVYTLVPFYADWIQKTMNGGLQSAPLATLLLLPLALTLL</sequence>
<keyword evidence="6" id="KW-0720">Serine protease</keyword>
<reference evidence="8" key="1">
    <citation type="submission" date="2025-08" db="UniProtKB">
        <authorList>
            <consortium name="Ensembl"/>
        </authorList>
    </citation>
    <scope>IDENTIFICATION</scope>
</reference>
<dbReference type="GO" id="GO:0004252">
    <property type="term" value="F:serine-type endopeptidase activity"/>
    <property type="evidence" value="ECO:0007669"/>
    <property type="project" value="InterPro"/>
</dbReference>
<dbReference type="GO" id="GO:0006508">
    <property type="term" value="P:proteolysis"/>
    <property type="evidence" value="ECO:0007669"/>
    <property type="project" value="UniProtKB-KW"/>
</dbReference>
<dbReference type="InterPro" id="IPR018114">
    <property type="entry name" value="TRYPSIN_HIS"/>
</dbReference>
<feature type="domain" description="Peptidase S1" evidence="7">
    <location>
        <begin position="56"/>
        <end position="298"/>
    </location>
</feature>
<dbReference type="Gene3D" id="2.40.10.10">
    <property type="entry name" value="Trypsin-like serine proteases"/>
    <property type="match status" value="2"/>
</dbReference>
<evidence type="ECO:0000256" key="4">
    <source>
        <dbReference type="ARBA" id="ARBA00022801"/>
    </source>
</evidence>
<dbReference type="PRINTS" id="PR00722">
    <property type="entry name" value="CHYMOTRYPSIN"/>
</dbReference>
<proteinExistence type="inferred from homology"/>
<dbReference type="PANTHER" id="PTHR24253:SF176">
    <property type="entry name" value="CORIN, ISOFORM B"/>
    <property type="match status" value="1"/>
</dbReference>
<dbReference type="FunFam" id="2.40.10.10:FF:000024">
    <property type="entry name" value="Serine protease 53"/>
    <property type="match status" value="1"/>
</dbReference>
<keyword evidence="2 6" id="KW-0645">Protease</keyword>
<dbReference type="GO" id="GO:0035821">
    <property type="term" value="P:modulation of process of another organism"/>
    <property type="evidence" value="ECO:0007669"/>
    <property type="project" value="UniProtKB-ARBA"/>
</dbReference>
<dbReference type="SMART" id="SM00020">
    <property type="entry name" value="Tryp_SPc"/>
    <property type="match status" value="1"/>
</dbReference>
<protein>
    <recommendedName>
        <fullName evidence="7">Peptidase S1 domain-containing protein</fullName>
    </recommendedName>
</protein>
<keyword evidence="4 6" id="KW-0378">Hydrolase</keyword>
<comment type="similarity">
    <text evidence="1">Belongs to the peptidase S1 family. Snake venom subfamily.</text>
</comment>
<dbReference type="InterPro" id="IPR009003">
    <property type="entry name" value="Peptidase_S1_PA"/>
</dbReference>
<dbReference type="AlphaFoldDB" id="A0A8D2J8S9"/>
<dbReference type="Proteomes" id="UP000694545">
    <property type="component" value="Unplaced"/>
</dbReference>
<dbReference type="PROSITE" id="PS00135">
    <property type="entry name" value="TRYPSIN_SER"/>
    <property type="match status" value="1"/>
</dbReference>
<evidence type="ECO:0000256" key="5">
    <source>
        <dbReference type="ARBA" id="ARBA00023157"/>
    </source>
</evidence>
<keyword evidence="5" id="KW-1015">Disulfide bond</keyword>
<keyword evidence="3" id="KW-0732">Signal</keyword>
<accession>A0A8D2J8S9</accession>
<dbReference type="Pfam" id="PF00089">
    <property type="entry name" value="Trypsin"/>
    <property type="match status" value="1"/>
</dbReference>
<dbReference type="OMA" id="VIEGFRH"/>
<name>A0A8D2J8S9_VARKO</name>
<keyword evidence="9" id="KW-1185">Reference proteome</keyword>
<evidence type="ECO:0000256" key="3">
    <source>
        <dbReference type="ARBA" id="ARBA00022729"/>
    </source>
</evidence>
<evidence type="ECO:0000256" key="1">
    <source>
        <dbReference type="ARBA" id="ARBA00009228"/>
    </source>
</evidence>
<dbReference type="PROSITE" id="PS50240">
    <property type="entry name" value="TRYPSIN_DOM"/>
    <property type="match status" value="1"/>
</dbReference>
<dbReference type="CDD" id="cd00190">
    <property type="entry name" value="Tryp_SPc"/>
    <property type="match status" value="1"/>
</dbReference>
<dbReference type="InterPro" id="IPR001254">
    <property type="entry name" value="Trypsin_dom"/>
</dbReference>
<evidence type="ECO:0000313" key="9">
    <source>
        <dbReference type="Proteomes" id="UP000694545"/>
    </source>
</evidence>
<dbReference type="InterPro" id="IPR001314">
    <property type="entry name" value="Peptidase_S1A"/>
</dbReference>
<dbReference type="InterPro" id="IPR043504">
    <property type="entry name" value="Peptidase_S1_PA_chymotrypsin"/>
</dbReference>
<organism evidence="8 9">
    <name type="scientific">Varanus komodoensis</name>
    <name type="common">Komodo dragon</name>
    <dbReference type="NCBI Taxonomy" id="61221"/>
    <lineage>
        <taxon>Eukaryota</taxon>
        <taxon>Metazoa</taxon>
        <taxon>Chordata</taxon>
        <taxon>Craniata</taxon>
        <taxon>Vertebrata</taxon>
        <taxon>Euteleostomi</taxon>
        <taxon>Lepidosauria</taxon>
        <taxon>Squamata</taxon>
        <taxon>Bifurcata</taxon>
        <taxon>Unidentata</taxon>
        <taxon>Episquamata</taxon>
        <taxon>Toxicofera</taxon>
        <taxon>Anguimorpha</taxon>
        <taxon>Paleoanguimorpha</taxon>
        <taxon>Varanoidea</taxon>
        <taxon>Varanidae</taxon>
        <taxon>Varanus</taxon>
    </lineage>
</organism>
<evidence type="ECO:0000256" key="6">
    <source>
        <dbReference type="RuleBase" id="RU363034"/>
    </source>
</evidence>
<dbReference type="InterPro" id="IPR033116">
    <property type="entry name" value="TRYPSIN_SER"/>
</dbReference>
<evidence type="ECO:0000259" key="7">
    <source>
        <dbReference type="PROSITE" id="PS50240"/>
    </source>
</evidence>
<dbReference type="GO" id="GO:0005576">
    <property type="term" value="C:extracellular region"/>
    <property type="evidence" value="ECO:0007669"/>
    <property type="project" value="UniProtKB-ARBA"/>
</dbReference>
<dbReference type="PROSITE" id="PS00134">
    <property type="entry name" value="TRYPSIN_HIS"/>
    <property type="match status" value="1"/>
</dbReference>
<dbReference type="SUPFAM" id="SSF50494">
    <property type="entry name" value="Trypsin-like serine proteases"/>
    <property type="match status" value="1"/>
</dbReference>
<evidence type="ECO:0000313" key="8">
    <source>
        <dbReference type="Ensembl" id="ENSVKKP00000006065.1"/>
    </source>
</evidence>